<keyword evidence="3" id="KW-0053">Apoptosis</keyword>
<dbReference type="InterPro" id="IPR012346">
    <property type="entry name" value="p53/RUNT-type_TF_DNA-bd_sf"/>
</dbReference>
<comment type="cofactor">
    <cofactor evidence="11">
        <name>Zn(2+)</name>
        <dbReference type="ChEBI" id="CHEBI:29105"/>
    </cofactor>
    <text evidence="11">Binds 1 zinc ion per subunit.</text>
</comment>
<evidence type="ECO:0000256" key="11">
    <source>
        <dbReference type="PIRSR" id="PIRSR602117-1"/>
    </source>
</evidence>
<dbReference type="InterPro" id="IPR008967">
    <property type="entry name" value="p53-like_TF_DNA-bd_sf"/>
</dbReference>
<evidence type="ECO:0000256" key="9">
    <source>
        <dbReference type="ARBA" id="ARBA00023163"/>
    </source>
</evidence>
<feature type="compositionally biased region" description="Basic and acidic residues" evidence="12">
    <location>
        <begin position="586"/>
        <end position="596"/>
    </location>
</feature>
<dbReference type="PANTHER" id="PTHR11447:SF16">
    <property type="entry name" value="P53 PROTEIN LONG FORM VARIANT 1"/>
    <property type="match status" value="1"/>
</dbReference>
<dbReference type="GO" id="GO:0006915">
    <property type="term" value="P:apoptotic process"/>
    <property type="evidence" value="ECO:0007669"/>
    <property type="project" value="UniProtKB-KW"/>
</dbReference>
<evidence type="ECO:0000256" key="2">
    <source>
        <dbReference type="ARBA" id="ARBA00006167"/>
    </source>
</evidence>
<keyword evidence="5 11" id="KW-0862">Zinc</keyword>
<dbReference type="EMBL" id="CAXLJL010000156">
    <property type="protein sequence ID" value="CAL5133103.1"/>
    <property type="molecule type" value="Genomic_DNA"/>
</dbReference>
<reference evidence="14" key="1">
    <citation type="submission" date="2024-06" db="EMBL/GenBank/DDBJ databases">
        <authorList>
            <person name="Liu X."/>
            <person name="Lenzi L."/>
            <person name="Haldenby T S."/>
            <person name="Uol C."/>
        </authorList>
    </citation>
    <scope>NUCLEOTIDE SEQUENCE</scope>
</reference>
<dbReference type="InterPro" id="IPR002117">
    <property type="entry name" value="p53_tumour_suppressor"/>
</dbReference>
<dbReference type="SUPFAM" id="SSF49417">
    <property type="entry name" value="p53-like transcription factors"/>
    <property type="match status" value="2"/>
</dbReference>
<dbReference type="Gene3D" id="2.60.40.720">
    <property type="match status" value="2"/>
</dbReference>
<dbReference type="Proteomes" id="UP001497525">
    <property type="component" value="Unassembled WGS sequence"/>
</dbReference>
<dbReference type="GO" id="GO:0000981">
    <property type="term" value="F:DNA-binding transcription factor activity, RNA polymerase II-specific"/>
    <property type="evidence" value="ECO:0007669"/>
    <property type="project" value="TreeGrafter"/>
</dbReference>
<evidence type="ECO:0000313" key="14">
    <source>
        <dbReference type="EMBL" id="CAL5133103.1"/>
    </source>
</evidence>
<keyword evidence="4 11" id="KW-0479">Metal-binding</keyword>
<dbReference type="GO" id="GO:0046872">
    <property type="term" value="F:metal ion binding"/>
    <property type="evidence" value="ECO:0007669"/>
    <property type="project" value="UniProtKB-KW"/>
</dbReference>
<evidence type="ECO:0000256" key="1">
    <source>
        <dbReference type="ARBA" id="ARBA00004123"/>
    </source>
</evidence>
<comment type="similarity">
    <text evidence="2">Belongs to the p53 family.</text>
</comment>
<evidence type="ECO:0000313" key="15">
    <source>
        <dbReference type="Proteomes" id="UP001497525"/>
    </source>
</evidence>
<feature type="binding site" evidence="11">
    <location>
        <position position="527"/>
    </location>
    <ligand>
        <name>Zn(2+)</name>
        <dbReference type="ChEBI" id="CHEBI:29105"/>
    </ligand>
</feature>
<sequence>MSSLKVDSVEEKMLLEEVVSNSELLSRAPLIEGPKRPHDSRPFAGYHQFKVWVPAKGPLKTPVPSNTYMSSNTYHVVNNNGTSRVFIPLGRSWPLVVAFRPSVTPVELIWRITPVFVSGDRAGENVERCKKHVRMDNSLKGRSFLEVVDPSVQYVRYGPSGQITICRAIDLIEWFHGSRNESVNEGSQSTGSQSILLPEVQSTVICRAQCFNSCLGLYHKGEVDLVITLESRVENPSGGIDYKILGLERVNVRCCASPSRDWREFVGMGPDPESLKSDTENVPKRRSRRLSLESSSYRNIRMIPERSEEYPTMSSLKVDSVEEKMLLEEVVSNSELLSRAPLIEGPKRPHDSRRPFAGYHQFKVWVPAKGPLKTPVPSNTYMSSNTYHVVNNNGTSRVFIPLGRSWPLVVAFRPSVTPVELIWRITPVFVSGDRAGENVERCKKHVRMDNSLKGRSFLEVVDPSVQYVRYGPSGQITICRAIDLIEWFHGSRNESVNEGSQSTGSQSILLPEVQSTVICRAQCFNSCLGLYHKGEVDLVITLESRVENPSGGIDYKILGLERVNVRCCASPSRDWREFVGMGPDPESLKSDTENVPKRRSRRLSLESSSYRNIRMSGSSFNEPSTSKSGFHDVVVNGKVYHFVVFEGDTCIPSILGIRNYQTLADNSVPRRDASRALRIIQKNYDLVEECIAQRLRKTKAIHLPRRTIETAI</sequence>
<feature type="domain" description="p53 DNA-binding" evidence="13">
    <location>
        <begin position="76"/>
        <end position="263"/>
    </location>
</feature>
<comment type="subcellular location">
    <subcellularLocation>
        <location evidence="1">Nucleus</location>
    </subcellularLocation>
</comment>
<feature type="domain" description="p53 DNA-binding" evidence="13">
    <location>
        <begin position="388"/>
        <end position="576"/>
    </location>
</feature>
<gene>
    <name evidence="14" type="ORF">CDAUBV1_LOCUS6387</name>
</gene>
<feature type="binding site" evidence="11">
    <location>
        <position position="523"/>
    </location>
    <ligand>
        <name>Zn(2+)</name>
        <dbReference type="ChEBI" id="CHEBI:29105"/>
    </ligand>
</feature>
<feature type="region of interest" description="Disordered" evidence="12">
    <location>
        <begin position="579"/>
        <end position="601"/>
    </location>
</feature>
<proteinExistence type="inferred from homology"/>
<dbReference type="PANTHER" id="PTHR11447">
    <property type="entry name" value="CELLULAR TUMOR ANTIGEN P53"/>
    <property type="match status" value="1"/>
</dbReference>
<evidence type="ECO:0000256" key="12">
    <source>
        <dbReference type="SAM" id="MobiDB-lite"/>
    </source>
</evidence>
<evidence type="ECO:0000259" key="13">
    <source>
        <dbReference type="Pfam" id="PF00870"/>
    </source>
</evidence>
<dbReference type="GO" id="GO:0005634">
    <property type="term" value="C:nucleus"/>
    <property type="evidence" value="ECO:0007669"/>
    <property type="project" value="UniProtKB-SubCell"/>
</dbReference>
<dbReference type="AlphaFoldDB" id="A0AAV2T6P0"/>
<dbReference type="GO" id="GO:0000978">
    <property type="term" value="F:RNA polymerase II cis-regulatory region sequence-specific DNA binding"/>
    <property type="evidence" value="ECO:0007669"/>
    <property type="project" value="TreeGrafter"/>
</dbReference>
<dbReference type="InterPro" id="IPR011615">
    <property type="entry name" value="p53_DNA-bd"/>
</dbReference>
<accession>A0AAV2T6P0</accession>
<name>A0AAV2T6P0_CALDB</name>
<organism evidence="14 15">
    <name type="scientific">Calicophoron daubneyi</name>
    <name type="common">Rumen fluke</name>
    <name type="synonym">Paramphistomum daubneyi</name>
    <dbReference type="NCBI Taxonomy" id="300641"/>
    <lineage>
        <taxon>Eukaryota</taxon>
        <taxon>Metazoa</taxon>
        <taxon>Spiralia</taxon>
        <taxon>Lophotrochozoa</taxon>
        <taxon>Platyhelminthes</taxon>
        <taxon>Trematoda</taxon>
        <taxon>Digenea</taxon>
        <taxon>Plagiorchiida</taxon>
        <taxon>Pronocephalata</taxon>
        <taxon>Paramphistomoidea</taxon>
        <taxon>Paramphistomidae</taxon>
        <taxon>Calicophoron</taxon>
    </lineage>
</organism>
<evidence type="ECO:0000256" key="8">
    <source>
        <dbReference type="ARBA" id="ARBA00023159"/>
    </source>
</evidence>
<feature type="region of interest" description="Disordered" evidence="12">
    <location>
        <begin position="266"/>
        <end position="289"/>
    </location>
</feature>
<protein>
    <recommendedName>
        <fullName evidence="13">p53 DNA-binding domain-containing protein</fullName>
    </recommendedName>
</protein>
<keyword evidence="6" id="KW-0805">Transcription regulation</keyword>
<evidence type="ECO:0000256" key="10">
    <source>
        <dbReference type="ARBA" id="ARBA00023242"/>
    </source>
</evidence>
<evidence type="ECO:0000256" key="7">
    <source>
        <dbReference type="ARBA" id="ARBA00023125"/>
    </source>
</evidence>
<keyword evidence="9" id="KW-0804">Transcription</keyword>
<dbReference type="Pfam" id="PF00870">
    <property type="entry name" value="P53"/>
    <property type="match status" value="2"/>
</dbReference>
<comment type="caution">
    <text evidence="14">The sequence shown here is derived from an EMBL/GenBank/DDBJ whole genome shotgun (WGS) entry which is preliminary data.</text>
</comment>
<evidence type="ECO:0000256" key="3">
    <source>
        <dbReference type="ARBA" id="ARBA00022703"/>
    </source>
</evidence>
<feature type="compositionally biased region" description="Basic and acidic residues" evidence="12">
    <location>
        <begin position="273"/>
        <end position="283"/>
    </location>
</feature>
<evidence type="ECO:0000256" key="4">
    <source>
        <dbReference type="ARBA" id="ARBA00022723"/>
    </source>
</evidence>
<evidence type="ECO:0000256" key="5">
    <source>
        <dbReference type="ARBA" id="ARBA00022833"/>
    </source>
</evidence>
<keyword evidence="10" id="KW-0539">Nucleus</keyword>
<keyword evidence="8" id="KW-0010">Activator</keyword>
<evidence type="ECO:0000256" key="6">
    <source>
        <dbReference type="ARBA" id="ARBA00023015"/>
    </source>
</evidence>
<keyword evidence="7" id="KW-0238">DNA-binding</keyword>